<gene>
    <name evidence="9" type="ORF">H9626_01040</name>
</gene>
<dbReference type="Pfam" id="PF13187">
    <property type="entry name" value="Fer4_9"/>
    <property type="match status" value="1"/>
</dbReference>
<evidence type="ECO:0000256" key="3">
    <source>
        <dbReference type="ARBA" id="ARBA00022723"/>
    </source>
</evidence>
<feature type="transmembrane region" description="Helical" evidence="7">
    <location>
        <begin position="105"/>
        <end position="127"/>
    </location>
</feature>
<evidence type="ECO:0000313" key="10">
    <source>
        <dbReference type="Proteomes" id="UP000616346"/>
    </source>
</evidence>
<dbReference type="RefSeq" id="WP_191709275.1">
    <property type="nucleotide sequence ID" value="NZ_JACSPQ010000001.1"/>
</dbReference>
<dbReference type="PANTHER" id="PTHR30176">
    <property type="entry name" value="FERREDOXIN-TYPE PROTEIN NAPH"/>
    <property type="match status" value="1"/>
</dbReference>
<keyword evidence="3" id="KW-0479">Metal-binding</keyword>
<dbReference type="CDD" id="cd16373">
    <property type="entry name" value="DMSOR_beta_like"/>
    <property type="match status" value="1"/>
</dbReference>
<evidence type="ECO:0000256" key="7">
    <source>
        <dbReference type="SAM" id="Phobius"/>
    </source>
</evidence>
<keyword evidence="6" id="KW-0411">Iron-sulfur</keyword>
<feature type="domain" description="4Fe-4S ferredoxin-type" evidence="8">
    <location>
        <begin position="341"/>
        <end position="370"/>
    </location>
</feature>
<keyword evidence="7" id="KW-1133">Transmembrane helix</keyword>
<proteinExistence type="predicted"/>
<evidence type="ECO:0000256" key="4">
    <source>
        <dbReference type="ARBA" id="ARBA00022982"/>
    </source>
</evidence>
<keyword evidence="4" id="KW-0249">Electron transport</keyword>
<comment type="caution">
    <text evidence="9">The sequence shown here is derived from an EMBL/GenBank/DDBJ whole genome shotgun (WGS) entry which is preliminary data.</text>
</comment>
<feature type="domain" description="4Fe-4S ferredoxin-type" evidence="8">
    <location>
        <begin position="460"/>
        <end position="492"/>
    </location>
</feature>
<feature type="domain" description="4Fe-4S ferredoxin-type" evidence="8">
    <location>
        <begin position="422"/>
        <end position="451"/>
    </location>
</feature>
<feature type="transmembrane region" description="Helical" evidence="7">
    <location>
        <begin position="9"/>
        <end position="32"/>
    </location>
</feature>
<feature type="domain" description="4Fe-4S ferredoxin-type" evidence="8">
    <location>
        <begin position="375"/>
        <end position="407"/>
    </location>
</feature>
<feature type="transmembrane region" description="Helical" evidence="7">
    <location>
        <begin position="173"/>
        <end position="192"/>
    </location>
</feature>
<keyword evidence="7" id="KW-0812">Transmembrane</keyword>
<dbReference type="SUPFAM" id="SSF54862">
    <property type="entry name" value="4Fe-4S ferredoxins"/>
    <property type="match status" value="2"/>
</dbReference>
<evidence type="ECO:0000256" key="6">
    <source>
        <dbReference type="ARBA" id="ARBA00023014"/>
    </source>
</evidence>
<evidence type="ECO:0000259" key="8">
    <source>
        <dbReference type="PROSITE" id="PS51379"/>
    </source>
</evidence>
<dbReference type="Pfam" id="PF12801">
    <property type="entry name" value="Fer4_5"/>
    <property type="match status" value="2"/>
</dbReference>
<keyword evidence="1" id="KW-0813">Transport</keyword>
<sequence>MLRKIRQTLAIVFFAMVTLLFLDFTGTLHVWFGWMAEIQFLPALLALNIGVVVFLLLLTLLFGRIYCSIICPLGVFQDVVSWISGKRKGKKHRFAYSPALTWLRYAVLVLFVIACIAGINSFVALLAPYSSYGRMASNLFAPLWQWGNNVLAYLAERVGSYAFYETEVWIKSLPTFILALITFVVIGVLAWHNGRTYCNTVCPVGTLLGVVSRFSLYRPVIDVEQCKNCRLCAKKCKSACIDLEKHQIDYSRCVTCMDCLDACKHGAIHYENRFRQERETNTGNSKEASDSSRRSFLTLAATLTVGSVLKAQEKKVDGGLAPIIDKKKPERQTPILPPGAGDKRHFAQHCTACQLCVSECPNGVLRPSANLTTFMQPQMSYERGYCRPECMRCAEVCPTGAISLNTLADKVSTQVGHAVFVKELCVVQRDGVSCGNCARHCPTGSIQMVAENPDDPESPRYPVVNVETCIGCGACENLCPSRPYSAIYVEGHERQRLV</sequence>
<dbReference type="PROSITE" id="PS00198">
    <property type="entry name" value="4FE4S_FER_1"/>
    <property type="match status" value="2"/>
</dbReference>
<name>A0ABR8V7Q9_9BACT</name>
<keyword evidence="7" id="KW-0472">Membrane</keyword>
<evidence type="ECO:0000256" key="2">
    <source>
        <dbReference type="ARBA" id="ARBA00022485"/>
    </source>
</evidence>
<keyword evidence="10" id="KW-1185">Reference proteome</keyword>
<dbReference type="Gene3D" id="3.30.70.20">
    <property type="match status" value="4"/>
</dbReference>
<reference evidence="9 10" key="1">
    <citation type="submission" date="2020-08" db="EMBL/GenBank/DDBJ databases">
        <title>A Genomic Blueprint of the Chicken Gut Microbiome.</title>
        <authorList>
            <person name="Gilroy R."/>
            <person name="Ravi A."/>
            <person name="Getino M."/>
            <person name="Pursley I."/>
            <person name="Horton D.L."/>
            <person name="Alikhan N.-F."/>
            <person name="Baker D."/>
            <person name="Gharbi K."/>
            <person name="Hall N."/>
            <person name="Watson M."/>
            <person name="Adriaenssens E.M."/>
            <person name="Foster-Nyarko E."/>
            <person name="Jarju S."/>
            <person name="Secka A."/>
            <person name="Antonio M."/>
            <person name="Oren A."/>
            <person name="Chaudhuri R."/>
            <person name="La Ragione R.M."/>
            <person name="Hildebrand F."/>
            <person name="Pallen M.J."/>
        </authorList>
    </citation>
    <scope>NUCLEOTIDE SEQUENCE [LARGE SCALE GENOMIC DNA]</scope>
    <source>
        <strain evidence="9 10">Sa1YUN3</strain>
    </source>
</reference>
<accession>A0ABR8V7Q9</accession>
<feature type="domain" description="4Fe-4S ferredoxin-type" evidence="8">
    <location>
        <begin position="217"/>
        <end position="243"/>
    </location>
</feature>
<dbReference type="Proteomes" id="UP000616346">
    <property type="component" value="Unassembled WGS sequence"/>
</dbReference>
<evidence type="ECO:0000313" key="9">
    <source>
        <dbReference type="EMBL" id="MBD8000813.1"/>
    </source>
</evidence>
<dbReference type="InterPro" id="IPR051684">
    <property type="entry name" value="Electron_Trans/Redox"/>
</dbReference>
<keyword evidence="2" id="KW-0004">4Fe-4S</keyword>
<dbReference type="EMBL" id="JACSPQ010000001">
    <property type="protein sequence ID" value="MBD8000813.1"/>
    <property type="molecule type" value="Genomic_DNA"/>
</dbReference>
<dbReference type="PROSITE" id="PS51379">
    <property type="entry name" value="4FE4S_FER_2"/>
    <property type="match status" value="6"/>
</dbReference>
<dbReference type="Pfam" id="PF12838">
    <property type="entry name" value="Fer4_7"/>
    <property type="match status" value="1"/>
</dbReference>
<dbReference type="InterPro" id="IPR017900">
    <property type="entry name" value="4Fe4S_Fe_S_CS"/>
</dbReference>
<keyword evidence="5" id="KW-0408">Iron</keyword>
<organism evidence="9 10">
    <name type="scientific">Phocaeicola faecium</name>
    <dbReference type="NCBI Taxonomy" id="2762213"/>
    <lineage>
        <taxon>Bacteria</taxon>
        <taxon>Pseudomonadati</taxon>
        <taxon>Bacteroidota</taxon>
        <taxon>Bacteroidia</taxon>
        <taxon>Bacteroidales</taxon>
        <taxon>Bacteroidaceae</taxon>
        <taxon>Phocaeicola</taxon>
    </lineage>
</organism>
<evidence type="ECO:0000256" key="5">
    <source>
        <dbReference type="ARBA" id="ARBA00023004"/>
    </source>
</evidence>
<feature type="transmembrane region" description="Helical" evidence="7">
    <location>
        <begin position="38"/>
        <end position="58"/>
    </location>
</feature>
<dbReference type="Pfam" id="PF00037">
    <property type="entry name" value="Fer4"/>
    <property type="match status" value="1"/>
</dbReference>
<protein>
    <submittedName>
        <fullName evidence="9">4Fe-4S binding protein</fullName>
    </submittedName>
</protein>
<dbReference type="InterPro" id="IPR017896">
    <property type="entry name" value="4Fe4S_Fe-S-bd"/>
</dbReference>
<evidence type="ECO:0000256" key="1">
    <source>
        <dbReference type="ARBA" id="ARBA00022448"/>
    </source>
</evidence>
<dbReference type="PANTHER" id="PTHR30176:SF3">
    <property type="entry name" value="FERREDOXIN-TYPE PROTEIN NAPH"/>
    <property type="match status" value="1"/>
</dbReference>
<feature type="domain" description="4Fe-4S ferredoxin-type" evidence="8">
    <location>
        <begin position="244"/>
        <end position="273"/>
    </location>
</feature>